<sequence length="293" mass="32125">MGDAHVAELGIDRQHAAPHGGGEVTWRYGGIAHPAAEQQPVVAGQAEIVEHELGVADRRAVADERLRAQRPQRFGGDDVGPHRHDAPRQPRRDRAEMHIAREQHVACPHAALRGAHQCARLRSARPGVAGFDFDHGGLLVDDRACFGRGARQPEGVIERMQVAAEIVQHTGTIALAGDDGAHLLGIERLQMGVAVFALHVLGPGVQGAGFFRRHGHAHRARRPVAIYGVLIDTPAHQVDGIERHLPGEVRALRAELPLELRRGWRPHLPVTLLEMDDYFRLNPIISRRSAWSS</sequence>
<comment type="caution">
    <text evidence="2">The sequence shown here is derived from an EMBL/GenBank/DDBJ whole genome shotgun (WGS) entry which is preliminary data.</text>
</comment>
<evidence type="ECO:0000313" key="2">
    <source>
        <dbReference type="EMBL" id="OIQ70829.1"/>
    </source>
</evidence>
<protein>
    <submittedName>
        <fullName evidence="2">Uncharacterized protein</fullName>
    </submittedName>
</protein>
<feature type="region of interest" description="Disordered" evidence="1">
    <location>
        <begin position="1"/>
        <end position="22"/>
    </location>
</feature>
<organism evidence="2">
    <name type="scientific">mine drainage metagenome</name>
    <dbReference type="NCBI Taxonomy" id="410659"/>
    <lineage>
        <taxon>unclassified sequences</taxon>
        <taxon>metagenomes</taxon>
        <taxon>ecological metagenomes</taxon>
    </lineage>
</organism>
<proteinExistence type="predicted"/>
<reference evidence="2" key="1">
    <citation type="submission" date="2016-10" db="EMBL/GenBank/DDBJ databases">
        <title>Sequence of Gallionella enrichment culture.</title>
        <authorList>
            <person name="Poehlein A."/>
            <person name="Muehling M."/>
            <person name="Daniel R."/>
        </authorList>
    </citation>
    <scope>NUCLEOTIDE SEQUENCE</scope>
</reference>
<feature type="region of interest" description="Disordered" evidence="1">
    <location>
        <begin position="66"/>
        <end position="91"/>
    </location>
</feature>
<evidence type="ECO:0000256" key="1">
    <source>
        <dbReference type="SAM" id="MobiDB-lite"/>
    </source>
</evidence>
<dbReference type="AlphaFoldDB" id="A0A1J5Q4P2"/>
<feature type="compositionally biased region" description="Basic and acidic residues" evidence="1">
    <location>
        <begin position="75"/>
        <end position="91"/>
    </location>
</feature>
<dbReference type="EMBL" id="MLJW01004005">
    <property type="protein sequence ID" value="OIQ70829.1"/>
    <property type="molecule type" value="Genomic_DNA"/>
</dbReference>
<name>A0A1J5Q4P2_9ZZZZ</name>
<accession>A0A1J5Q4P2</accession>
<gene>
    <name evidence="2" type="ORF">GALL_475540</name>
</gene>